<dbReference type="Proteomes" id="UP000657075">
    <property type="component" value="Unassembled WGS sequence"/>
</dbReference>
<dbReference type="OrthoDB" id="8895at2157"/>
<evidence type="ECO:0000313" key="2">
    <source>
        <dbReference type="EMBL" id="BDR91358.1"/>
    </source>
</evidence>
<name>A0A830DZP9_9CREN</name>
<dbReference type="GO" id="GO:0006203">
    <property type="term" value="P:dGTP catabolic process"/>
    <property type="evidence" value="ECO:0007669"/>
    <property type="project" value="TreeGrafter"/>
</dbReference>
<evidence type="ECO:0000313" key="5">
    <source>
        <dbReference type="Proteomes" id="UP001060771"/>
    </source>
</evidence>
<evidence type="ECO:0000313" key="4">
    <source>
        <dbReference type="Proteomes" id="UP000657075"/>
    </source>
</evidence>
<dbReference type="RefSeq" id="WP_188602693.1">
    <property type="nucleotide sequence ID" value="NZ_AP026830.1"/>
</dbReference>
<gene>
    <name evidence="3" type="ORF">GCM10007112_06730</name>
    <name evidence="2" type="ORF">Vsou_04510</name>
</gene>
<keyword evidence="5" id="KW-1185">Reference proteome</keyword>
<organism evidence="3 4">
    <name type="scientific">Vulcanisaeta souniana JCM 11219</name>
    <dbReference type="NCBI Taxonomy" id="1293586"/>
    <lineage>
        <taxon>Archaea</taxon>
        <taxon>Thermoproteota</taxon>
        <taxon>Thermoprotei</taxon>
        <taxon>Thermoproteales</taxon>
        <taxon>Thermoproteaceae</taxon>
        <taxon>Vulcanisaeta</taxon>
    </lineage>
</organism>
<dbReference type="PANTHER" id="PTHR11373">
    <property type="entry name" value="DEOXYNUCLEOSIDE TRIPHOSPHATE TRIPHOSPHOHYDROLASE"/>
    <property type="match status" value="1"/>
</dbReference>
<evidence type="ECO:0000259" key="1">
    <source>
        <dbReference type="SMART" id="SM00471"/>
    </source>
</evidence>
<proteinExistence type="predicted"/>
<dbReference type="GO" id="GO:0008832">
    <property type="term" value="F:dGTPase activity"/>
    <property type="evidence" value="ECO:0007669"/>
    <property type="project" value="TreeGrafter"/>
</dbReference>
<dbReference type="InterPro" id="IPR050135">
    <property type="entry name" value="dGTPase-like"/>
</dbReference>
<protein>
    <submittedName>
        <fullName evidence="3">Phosphohydrolase</fullName>
    </submittedName>
</protein>
<accession>A0A830DZP9</accession>
<dbReference type="Gene3D" id="1.10.3210.10">
    <property type="entry name" value="Hypothetical protein af1432"/>
    <property type="match status" value="1"/>
</dbReference>
<evidence type="ECO:0000313" key="3">
    <source>
        <dbReference type="EMBL" id="GGI72579.1"/>
    </source>
</evidence>
<dbReference type="InterPro" id="IPR003607">
    <property type="entry name" value="HD/PDEase_dom"/>
</dbReference>
<dbReference type="SMART" id="SM00471">
    <property type="entry name" value="HDc"/>
    <property type="match status" value="1"/>
</dbReference>
<dbReference type="GeneID" id="76206005"/>
<dbReference type="AlphaFoldDB" id="A0A830DZP9"/>
<reference evidence="3" key="2">
    <citation type="submission" date="2020-09" db="EMBL/GenBank/DDBJ databases">
        <authorList>
            <person name="Sun Q."/>
            <person name="Ohkuma M."/>
        </authorList>
    </citation>
    <scope>NUCLEOTIDE SEQUENCE</scope>
    <source>
        <strain evidence="3">JCM 11219</strain>
    </source>
</reference>
<dbReference type="Pfam" id="PF01966">
    <property type="entry name" value="HD"/>
    <property type="match status" value="1"/>
</dbReference>
<reference evidence="5" key="3">
    <citation type="submission" date="2022-09" db="EMBL/GenBank/DDBJ databases">
        <title>Complete genome sequence of Vulcanisaeta souniana.</title>
        <authorList>
            <person name="Kato S."/>
            <person name="Itoh T."/>
            <person name="Ohkuma M."/>
        </authorList>
    </citation>
    <scope>NUCLEOTIDE SEQUENCE [LARGE SCALE GENOMIC DNA]</scope>
    <source>
        <strain evidence="5">JCM 11219</strain>
    </source>
</reference>
<dbReference type="InterPro" id="IPR006674">
    <property type="entry name" value="HD_domain"/>
</dbReference>
<dbReference type="EMBL" id="AP026830">
    <property type="protein sequence ID" value="BDR91358.1"/>
    <property type="molecule type" value="Genomic_DNA"/>
</dbReference>
<reference evidence="2" key="4">
    <citation type="journal article" date="2023" name="Microbiol. Resour. Announc.">
        <title>Complete Genome Sequence of Vulcanisaeta souniana Strain IC-059, a Hyperthermophilic Archaeon Isolated from Hot Spring Water in Japan.</title>
        <authorList>
            <person name="Kato S."/>
            <person name="Itoh T."/>
            <person name="Wu L."/>
            <person name="Ma J."/>
            <person name="Ohkuma M."/>
        </authorList>
    </citation>
    <scope>NUCLEOTIDE SEQUENCE</scope>
    <source>
        <strain evidence="2">JCM 11219</strain>
    </source>
</reference>
<sequence>MTLSYTKAIADPAFGWIRLTNEEARFIDACKYVQRLRHIHQLGLAYMVYPSAHHSRFEHSLGTLQIATLMFERIMRMSNIRELLLALGKSLGLDTEDELILHVRIAALLHDLGHLPFSHVLEGTFGQGIEPLIRNCSEDSREASRGTVFRMPFKEHEVATYFILANNDEFRSTLKEVLPSIDLRIVKALLHADIIGKIMGVIPHYLDIIDYEDGKFLNSLINESRLFNVLRSLVSGNLDADRIEYILRDSYLTGASIGSVISIGDIERIFDNMRIVNNNDEYTLAFDEKARANLEGFIIARYNIYKHVYLHHKVVLFNTLARNLLGTLLRNYDILNDEFKDYLCKIYHFSTGLLRDYDIMYITDDYFLSILLRNRQYLIGKIPGVSKYLDPLITRNTVYKALWKRDFDFIDLINKQGINLDLVNDAFPLLLSKGESRDEVLQVFYRKLREKLRNFSNKCISDLANDELESMVLIGSRTFEPETRLNIIHGNKLVNINELSPLASSVAIAWRKSPHVFIFIDITKLENNCIGINMDSTLEAIKSLVLMVMHETLLELGSIISKYFKHP</sequence>
<dbReference type="PANTHER" id="PTHR11373:SF4">
    <property type="entry name" value="DEOXYNUCLEOSIDE TRIPHOSPHATE TRIPHOSPHOHYDROLASE SAMHD1"/>
    <property type="match status" value="1"/>
</dbReference>
<dbReference type="SUPFAM" id="SSF109604">
    <property type="entry name" value="HD-domain/PDEase-like"/>
    <property type="match status" value="1"/>
</dbReference>
<dbReference type="EMBL" id="BMNM01000002">
    <property type="protein sequence ID" value="GGI72579.1"/>
    <property type="molecule type" value="Genomic_DNA"/>
</dbReference>
<dbReference type="Proteomes" id="UP001060771">
    <property type="component" value="Chromosome"/>
</dbReference>
<feature type="domain" description="HD/PDEase" evidence="1">
    <location>
        <begin position="52"/>
        <end position="255"/>
    </location>
</feature>
<dbReference type="CDD" id="cd00077">
    <property type="entry name" value="HDc"/>
    <property type="match status" value="1"/>
</dbReference>
<reference evidence="3" key="1">
    <citation type="journal article" date="2014" name="Int. J. Syst. Evol. Microbiol.">
        <title>Complete genome sequence of Corynebacterium casei LMG S-19264T (=DSM 44701T), isolated from a smear-ripened cheese.</title>
        <authorList>
            <consortium name="US DOE Joint Genome Institute (JGI-PGF)"/>
            <person name="Walter F."/>
            <person name="Albersmeier A."/>
            <person name="Kalinowski J."/>
            <person name="Ruckert C."/>
        </authorList>
    </citation>
    <scope>NUCLEOTIDE SEQUENCE</scope>
    <source>
        <strain evidence="3">JCM 11219</strain>
    </source>
</reference>